<evidence type="ECO:0000313" key="2">
    <source>
        <dbReference type="EMBL" id="MDZ5473845.1"/>
    </source>
</evidence>
<keyword evidence="1" id="KW-0175">Coiled coil</keyword>
<name>A0ABU5J3A0_9BACI</name>
<reference evidence="2 3" key="1">
    <citation type="submission" date="2023-11" db="EMBL/GenBank/DDBJ databases">
        <title>Bacillus jintuensis, isolated from a mudflat on the Beibu Gulf coast.</title>
        <authorList>
            <person name="Li M."/>
        </authorList>
    </citation>
    <scope>NUCLEOTIDE SEQUENCE [LARGE SCALE GENOMIC DNA]</scope>
    <source>
        <strain evidence="2 3">31A1R</strain>
    </source>
</reference>
<proteinExistence type="predicted"/>
<comment type="caution">
    <text evidence="2">The sequence shown here is derived from an EMBL/GenBank/DDBJ whole genome shotgun (WGS) entry which is preliminary data.</text>
</comment>
<feature type="coiled-coil region" evidence="1">
    <location>
        <begin position="58"/>
        <end position="207"/>
    </location>
</feature>
<dbReference type="Proteomes" id="UP001290455">
    <property type="component" value="Unassembled WGS sequence"/>
</dbReference>
<dbReference type="RefSeq" id="WP_322448138.1">
    <property type="nucleotide sequence ID" value="NZ_JAXOFX010000017.1"/>
</dbReference>
<dbReference type="EMBL" id="JAXOFX010000017">
    <property type="protein sequence ID" value="MDZ5473845.1"/>
    <property type="molecule type" value="Genomic_DNA"/>
</dbReference>
<evidence type="ECO:0000313" key="3">
    <source>
        <dbReference type="Proteomes" id="UP001290455"/>
    </source>
</evidence>
<gene>
    <name evidence="2" type="ORF">SM124_19175</name>
</gene>
<accession>A0ABU5J3A0</accession>
<organism evidence="2 3">
    <name type="scientific">Robertmurraya mangrovi</name>
    <dbReference type="NCBI Taxonomy" id="3098077"/>
    <lineage>
        <taxon>Bacteria</taxon>
        <taxon>Bacillati</taxon>
        <taxon>Bacillota</taxon>
        <taxon>Bacilli</taxon>
        <taxon>Bacillales</taxon>
        <taxon>Bacillaceae</taxon>
        <taxon>Robertmurraya</taxon>
    </lineage>
</organism>
<evidence type="ECO:0000256" key="1">
    <source>
        <dbReference type="SAM" id="Coils"/>
    </source>
</evidence>
<protein>
    <submittedName>
        <fullName evidence="2">Uncharacterized protein</fullName>
    </submittedName>
</protein>
<sequence>MTDGGKKKNPQIFLSLPEEQVTNQDYYRLNYFQKMIEEQSKINNHIQTSISEVNSNIQETTEEQKRNYTNLMSKLNKQDHITYHFLDMIKNNETTYSALLKRLKEIEEKSESIIQKVSKDGVINEAILDQLAFQDDMLNKLTSNLEEYNRSCEELSKNIKNQEEFHKELGYKVDLQEVFHKTVMERLDEQEANTKKMMRQLDHLRSIIYERASFFVNKVEENFNKISKPVQRFFIQQEEKVDKK</sequence>
<keyword evidence="3" id="KW-1185">Reference proteome</keyword>